<keyword evidence="2" id="KW-0201">Cytochrome c-type biogenesis</keyword>
<evidence type="ECO:0000256" key="2">
    <source>
        <dbReference type="ARBA" id="ARBA00022748"/>
    </source>
</evidence>
<dbReference type="GO" id="GO:0017004">
    <property type="term" value="P:cytochrome complex assembly"/>
    <property type="evidence" value="ECO:0007669"/>
    <property type="project" value="UniProtKB-KW"/>
</dbReference>
<keyword evidence="3" id="KW-1015">Disulfide bond</keyword>
<gene>
    <name evidence="7" type="ORF">SAMN04489864_101285</name>
</gene>
<dbReference type="OrthoDB" id="1095575at2"/>
<dbReference type="Gene3D" id="3.40.30.10">
    <property type="entry name" value="Glutaredoxin"/>
    <property type="match status" value="1"/>
</dbReference>
<organism evidence="7 8">
    <name type="scientific">Pedobacter insulae</name>
    <dbReference type="NCBI Taxonomy" id="414048"/>
    <lineage>
        <taxon>Bacteria</taxon>
        <taxon>Pseudomonadati</taxon>
        <taxon>Bacteroidota</taxon>
        <taxon>Sphingobacteriia</taxon>
        <taxon>Sphingobacteriales</taxon>
        <taxon>Sphingobacteriaceae</taxon>
        <taxon>Pedobacter</taxon>
    </lineage>
</organism>
<evidence type="ECO:0000256" key="4">
    <source>
        <dbReference type="ARBA" id="ARBA00023284"/>
    </source>
</evidence>
<evidence type="ECO:0000313" key="8">
    <source>
        <dbReference type="Proteomes" id="UP000199666"/>
    </source>
</evidence>
<protein>
    <submittedName>
        <fullName evidence="7">Redoxin</fullName>
    </submittedName>
</protein>
<dbReference type="InterPro" id="IPR036249">
    <property type="entry name" value="Thioredoxin-like_sf"/>
</dbReference>
<dbReference type="GO" id="GO:0016491">
    <property type="term" value="F:oxidoreductase activity"/>
    <property type="evidence" value="ECO:0007669"/>
    <property type="project" value="InterPro"/>
</dbReference>
<dbReference type="GO" id="GO:0030313">
    <property type="term" value="C:cell envelope"/>
    <property type="evidence" value="ECO:0007669"/>
    <property type="project" value="UniProtKB-SubCell"/>
</dbReference>
<dbReference type="RefSeq" id="WP_090991766.1">
    <property type="nucleotide sequence ID" value="NZ_FOPP01000001.1"/>
</dbReference>
<feature type="chain" id="PRO_5011509874" evidence="5">
    <location>
        <begin position="23"/>
        <end position="449"/>
    </location>
</feature>
<dbReference type="PANTHER" id="PTHR42852">
    <property type="entry name" value="THIOL:DISULFIDE INTERCHANGE PROTEIN DSBE"/>
    <property type="match status" value="1"/>
</dbReference>
<dbReference type="PANTHER" id="PTHR42852:SF6">
    <property type="entry name" value="THIOL:DISULFIDE INTERCHANGE PROTEIN DSBE"/>
    <property type="match status" value="1"/>
</dbReference>
<dbReference type="CDD" id="cd02966">
    <property type="entry name" value="TlpA_like_family"/>
    <property type="match status" value="1"/>
</dbReference>
<dbReference type="Proteomes" id="UP000199666">
    <property type="component" value="Unassembled WGS sequence"/>
</dbReference>
<feature type="signal peptide" evidence="5">
    <location>
        <begin position="1"/>
        <end position="22"/>
    </location>
</feature>
<dbReference type="Pfam" id="PF08534">
    <property type="entry name" value="Redoxin"/>
    <property type="match status" value="1"/>
</dbReference>
<name>A0A1I2TAN4_9SPHI</name>
<sequence length="449" mass="50456">MNLIKRTTIFCVIIFAFNTAFAQKDKGFVTLKGQLKNFSNQVEVEDLSEFQYLLPPTAERIIVPDANGNFSIRFKASSPNYYRLGRNSMYLSPGDNLEVFIDKSNPKLASFKGLGAEANIYMQGTPFPKGGSYLEAGRLIKDTPEETIAAIEAAAAARKKELDVVAKISPEFRRLETARIKADLINSLYSMRSYGPMKKKAKTDGTVYTADDYVKAYEARVKELNQDFADASFMKMTVYRDIADEVVKQEGKADQVQLIKDWYKTDALVREMQKHSDKQELSLFVPKIAAIQTPLYSNAAKQMLQNLMAFGKNDPAVDFTAIDLAGKPVKLSSLKGKVIYVDLWATWCGPCMQEMPYFEKLKEKYKNNPNVAFVSLSIDDGPEVWKKSVKDRNAAGIQWQINRSKLDAYNIVGIPRVLLFDKTFKVADMNAPAPSEAATIKLIDELLQI</sequence>
<keyword evidence="4" id="KW-0676">Redox-active center</keyword>
<dbReference type="EMBL" id="FOPP01000001">
    <property type="protein sequence ID" value="SFG61912.1"/>
    <property type="molecule type" value="Genomic_DNA"/>
</dbReference>
<dbReference type="PROSITE" id="PS51352">
    <property type="entry name" value="THIOREDOXIN_2"/>
    <property type="match status" value="1"/>
</dbReference>
<evidence type="ECO:0000256" key="3">
    <source>
        <dbReference type="ARBA" id="ARBA00023157"/>
    </source>
</evidence>
<evidence type="ECO:0000313" key="7">
    <source>
        <dbReference type="EMBL" id="SFG61912.1"/>
    </source>
</evidence>
<proteinExistence type="predicted"/>
<dbReference type="AlphaFoldDB" id="A0A1I2TAN4"/>
<dbReference type="InterPro" id="IPR013766">
    <property type="entry name" value="Thioredoxin_domain"/>
</dbReference>
<keyword evidence="8" id="KW-1185">Reference proteome</keyword>
<feature type="domain" description="Thioredoxin" evidence="6">
    <location>
        <begin position="310"/>
        <end position="448"/>
    </location>
</feature>
<dbReference type="InterPro" id="IPR050553">
    <property type="entry name" value="Thioredoxin_ResA/DsbE_sf"/>
</dbReference>
<comment type="subcellular location">
    <subcellularLocation>
        <location evidence="1">Cell envelope</location>
    </subcellularLocation>
</comment>
<reference evidence="7 8" key="1">
    <citation type="submission" date="2016-10" db="EMBL/GenBank/DDBJ databases">
        <authorList>
            <person name="de Groot N.N."/>
        </authorList>
    </citation>
    <scope>NUCLEOTIDE SEQUENCE [LARGE SCALE GENOMIC DNA]</scope>
    <source>
        <strain evidence="7 8">DSM 18684</strain>
    </source>
</reference>
<accession>A0A1I2TAN4</accession>
<dbReference type="InterPro" id="IPR013740">
    <property type="entry name" value="Redoxin"/>
</dbReference>
<evidence type="ECO:0000256" key="1">
    <source>
        <dbReference type="ARBA" id="ARBA00004196"/>
    </source>
</evidence>
<keyword evidence="5" id="KW-0732">Signal</keyword>
<evidence type="ECO:0000256" key="5">
    <source>
        <dbReference type="SAM" id="SignalP"/>
    </source>
</evidence>
<dbReference type="SUPFAM" id="SSF52833">
    <property type="entry name" value="Thioredoxin-like"/>
    <property type="match status" value="1"/>
</dbReference>
<evidence type="ECO:0000259" key="6">
    <source>
        <dbReference type="PROSITE" id="PS51352"/>
    </source>
</evidence>
<dbReference type="STRING" id="414048.SAMN04489864_101285"/>